<feature type="transmembrane region" description="Helical" evidence="10">
    <location>
        <begin position="130"/>
        <end position="151"/>
    </location>
</feature>
<keyword evidence="2" id="KW-0813">Transport</keyword>
<protein>
    <submittedName>
        <fullName evidence="12">Kef-type potassium/proton antiporter (CPA2 family)</fullName>
    </submittedName>
</protein>
<dbReference type="PROSITE" id="PS51201">
    <property type="entry name" value="RCK_N"/>
    <property type="match status" value="1"/>
</dbReference>
<keyword evidence="9 10" id="KW-0472">Membrane</keyword>
<name>A0A366FP66_9HYPH</name>
<evidence type="ECO:0000256" key="8">
    <source>
        <dbReference type="ARBA" id="ARBA00023065"/>
    </source>
</evidence>
<evidence type="ECO:0000256" key="2">
    <source>
        <dbReference type="ARBA" id="ARBA00022448"/>
    </source>
</evidence>
<evidence type="ECO:0000313" key="12">
    <source>
        <dbReference type="EMBL" id="RBP15509.1"/>
    </source>
</evidence>
<organism evidence="12 13">
    <name type="scientific">Roseiarcus fermentans</name>
    <dbReference type="NCBI Taxonomy" id="1473586"/>
    <lineage>
        <taxon>Bacteria</taxon>
        <taxon>Pseudomonadati</taxon>
        <taxon>Pseudomonadota</taxon>
        <taxon>Alphaproteobacteria</taxon>
        <taxon>Hyphomicrobiales</taxon>
        <taxon>Roseiarcaceae</taxon>
        <taxon>Roseiarcus</taxon>
    </lineage>
</organism>
<feature type="transmembrane region" description="Helical" evidence="10">
    <location>
        <begin position="286"/>
        <end position="305"/>
    </location>
</feature>
<evidence type="ECO:0000256" key="9">
    <source>
        <dbReference type="ARBA" id="ARBA00023136"/>
    </source>
</evidence>
<dbReference type="AlphaFoldDB" id="A0A366FP66"/>
<evidence type="ECO:0000256" key="10">
    <source>
        <dbReference type="SAM" id="Phobius"/>
    </source>
</evidence>
<feature type="transmembrane region" description="Helical" evidence="10">
    <location>
        <begin position="12"/>
        <end position="28"/>
    </location>
</feature>
<dbReference type="InterPro" id="IPR003148">
    <property type="entry name" value="RCK_N"/>
</dbReference>
<dbReference type="PANTHER" id="PTHR46157:SF4">
    <property type="entry name" value="K(+) EFFLUX ANTIPORTER 3, CHLOROPLASTIC"/>
    <property type="match status" value="1"/>
</dbReference>
<dbReference type="GO" id="GO:1902600">
    <property type="term" value="P:proton transmembrane transport"/>
    <property type="evidence" value="ECO:0007669"/>
    <property type="project" value="InterPro"/>
</dbReference>
<keyword evidence="3" id="KW-0050">Antiport</keyword>
<dbReference type="FunFam" id="3.40.50.720:FF:000036">
    <property type="entry name" value="Glutathione-regulated potassium-efflux system protein KefB"/>
    <property type="match status" value="1"/>
</dbReference>
<dbReference type="SUPFAM" id="SSF51735">
    <property type="entry name" value="NAD(P)-binding Rossmann-fold domains"/>
    <property type="match status" value="1"/>
</dbReference>
<feature type="domain" description="RCK N-terminal" evidence="11">
    <location>
        <begin position="418"/>
        <end position="535"/>
    </location>
</feature>
<feature type="transmembrane region" description="Helical" evidence="10">
    <location>
        <begin position="191"/>
        <end position="214"/>
    </location>
</feature>
<proteinExistence type="predicted"/>
<accession>A0A366FP66</accession>
<dbReference type="GO" id="GO:0012505">
    <property type="term" value="C:endomembrane system"/>
    <property type="evidence" value="ECO:0007669"/>
    <property type="project" value="UniProtKB-SubCell"/>
</dbReference>
<evidence type="ECO:0000256" key="4">
    <source>
        <dbReference type="ARBA" id="ARBA00022538"/>
    </source>
</evidence>
<sequence length="592" mass="62119">MHETDDLSLYREALLFLATAGVVAPLFFRLRVSPVLGYLLAGLALGPYGLGALFRKAPWLEFFSISNSETIDRIAGFGVVALLFTMGLELSLERIRRMRRLVFGLGLAQVVVTTLALTAAAMGLGLAPAAALIVAAALSVSSTAIVIPMLIEGRRLGATVGRASFAVLLFQDIAVAPLLVMVAAFSRGAGSGLGVLVVETLVPAAAGLAALIVFGRLALRPFFHFVAETRSPEFFMAACLLVVLGDGLLAAASHLSMALGAFIAGLLLAETEYRREIEVTIEPFKGLLLGLYFVSVGTGIDPALILARPGVIIGIAAGLVAVKGLILFGLARGFRLPWRASAEMALLLGPGGEFGFVMIGAALAGGIVDRTLATTLTTSVAVSMLAIPALARLGALIDPLARGRSDAPPEEAPPDSDAARVILVGYGRVGALIGDMLDAHRVPFIAVDADPRVVASARAAGKPVYYGDASRADYLRRCGVETARAVVVTMDSPNANETVVETTRKLRPDVTLVARARDADHAHTLYDLGVSDAVPETIEASLQLAEATLVDIGVPMGLVIASIHEKRDEYRKILAAAGAPERPRSVRKSKRR</sequence>
<dbReference type="Gene3D" id="1.20.1530.20">
    <property type="match status" value="1"/>
</dbReference>
<evidence type="ECO:0000256" key="3">
    <source>
        <dbReference type="ARBA" id="ARBA00022449"/>
    </source>
</evidence>
<evidence type="ECO:0000313" key="13">
    <source>
        <dbReference type="Proteomes" id="UP000253529"/>
    </source>
</evidence>
<dbReference type="InterPro" id="IPR036291">
    <property type="entry name" value="NAD(P)-bd_dom_sf"/>
</dbReference>
<dbReference type="RefSeq" id="WP_245427477.1">
    <property type="nucleotide sequence ID" value="NZ_QNRK01000008.1"/>
</dbReference>
<dbReference type="EMBL" id="QNRK01000008">
    <property type="protein sequence ID" value="RBP15509.1"/>
    <property type="molecule type" value="Genomic_DNA"/>
</dbReference>
<feature type="transmembrane region" description="Helical" evidence="10">
    <location>
        <begin position="163"/>
        <end position="185"/>
    </location>
</feature>
<feature type="transmembrane region" description="Helical" evidence="10">
    <location>
        <begin position="374"/>
        <end position="395"/>
    </location>
</feature>
<comment type="caution">
    <text evidence="12">The sequence shown here is derived from an EMBL/GenBank/DDBJ whole genome shotgun (WGS) entry which is preliminary data.</text>
</comment>
<feature type="transmembrane region" description="Helical" evidence="10">
    <location>
        <begin position="35"/>
        <end position="54"/>
    </location>
</feature>
<keyword evidence="5 10" id="KW-0812">Transmembrane</keyword>
<dbReference type="Pfam" id="PF00999">
    <property type="entry name" value="Na_H_Exchanger"/>
    <property type="match status" value="1"/>
</dbReference>
<dbReference type="Gene3D" id="3.40.50.720">
    <property type="entry name" value="NAD(P)-binding Rossmann-like Domain"/>
    <property type="match status" value="1"/>
</dbReference>
<dbReference type="GO" id="GO:0015297">
    <property type="term" value="F:antiporter activity"/>
    <property type="evidence" value="ECO:0007669"/>
    <property type="project" value="UniProtKB-KW"/>
</dbReference>
<comment type="subcellular location">
    <subcellularLocation>
        <location evidence="1">Endomembrane system</location>
        <topology evidence="1">Multi-pass membrane protein</topology>
    </subcellularLocation>
</comment>
<keyword evidence="13" id="KW-1185">Reference proteome</keyword>
<feature type="transmembrane region" description="Helical" evidence="10">
    <location>
        <begin position="101"/>
        <end position="124"/>
    </location>
</feature>
<dbReference type="Pfam" id="PF02254">
    <property type="entry name" value="TrkA_N"/>
    <property type="match status" value="1"/>
</dbReference>
<evidence type="ECO:0000256" key="6">
    <source>
        <dbReference type="ARBA" id="ARBA00022958"/>
    </source>
</evidence>
<feature type="transmembrane region" description="Helical" evidence="10">
    <location>
        <begin position="257"/>
        <end position="274"/>
    </location>
</feature>
<keyword evidence="8" id="KW-0406">Ion transport</keyword>
<dbReference type="GO" id="GO:0006813">
    <property type="term" value="P:potassium ion transport"/>
    <property type="evidence" value="ECO:0007669"/>
    <property type="project" value="UniProtKB-KW"/>
</dbReference>
<keyword evidence="7 10" id="KW-1133">Transmembrane helix</keyword>
<keyword evidence="4" id="KW-0633">Potassium transport</keyword>
<gene>
    <name evidence="12" type="ORF">DFR50_10865</name>
</gene>
<feature type="transmembrane region" description="Helical" evidence="10">
    <location>
        <begin position="311"/>
        <end position="334"/>
    </location>
</feature>
<dbReference type="InterPro" id="IPR038770">
    <property type="entry name" value="Na+/solute_symporter_sf"/>
</dbReference>
<evidence type="ECO:0000256" key="1">
    <source>
        <dbReference type="ARBA" id="ARBA00004127"/>
    </source>
</evidence>
<dbReference type="PANTHER" id="PTHR46157">
    <property type="entry name" value="K(+) EFFLUX ANTIPORTER 3, CHLOROPLASTIC"/>
    <property type="match status" value="1"/>
</dbReference>
<dbReference type="Proteomes" id="UP000253529">
    <property type="component" value="Unassembled WGS sequence"/>
</dbReference>
<feature type="transmembrane region" description="Helical" evidence="10">
    <location>
        <begin position="346"/>
        <end position="368"/>
    </location>
</feature>
<evidence type="ECO:0000256" key="5">
    <source>
        <dbReference type="ARBA" id="ARBA00022692"/>
    </source>
</evidence>
<evidence type="ECO:0000259" key="11">
    <source>
        <dbReference type="PROSITE" id="PS51201"/>
    </source>
</evidence>
<keyword evidence="6" id="KW-0630">Potassium</keyword>
<dbReference type="InterPro" id="IPR006153">
    <property type="entry name" value="Cation/H_exchanger_TM"/>
</dbReference>
<dbReference type="GO" id="GO:0005886">
    <property type="term" value="C:plasma membrane"/>
    <property type="evidence" value="ECO:0007669"/>
    <property type="project" value="TreeGrafter"/>
</dbReference>
<feature type="transmembrane region" description="Helical" evidence="10">
    <location>
        <begin position="74"/>
        <end position="92"/>
    </location>
</feature>
<evidence type="ECO:0000256" key="7">
    <source>
        <dbReference type="ARBA" id="ARBA00022989"/>
    </source>
</evidence>
<reference evidence="12 13" key="1">
    <citation type="submission" date="2018-06" db="EMBL/GenBank/DDBJ databases">
        <title>Genomic Encyclopedia of Type Strains, Phase IV (KMG-IV): sequencing the most valuable type-strain genomes for metagenomic binning, comparative biology and taxonomic classification.</title>
        <authorList>
            <person name="Goeker M."/>
        </authorList>
    </citation>
    <scope>NUCLEOTIDE SEQUENCE [LARGE SCALE GENOMIC DNA]</scope>
    <source>
        <strain evidence="12 13">DSM 24875</strain>
    </source>
</reference>